<proteinExistence type="inferred from homology"/>
<gene>
    <name evidence="2" type="ORF">H9865_04550</name>
</gene>
<name>A0A9D2ADC1_9FIRM</name>
<reference evidence="2" key="1">
    <citation type="journal article" date="2021" name="PeerJ">
        <title>Extensive microbial diversity within the chicken gut microbiome revealed by metagenomics and culture.</title>
        <authorList>
            <person name="Gilroy R."/>
            <person name="Ravi A."/>
            <person name="Getino M."/>
            <person name="Pursley I."/>
            <person name="Horton D.L."/>
            <person name="Alikhan N.F."/>
            <person name="Baker D."/>
            <person name="Gharbi K."/>
            <person name="Hall N."/>
            <person name="Watson M."/>
            <person name="Adriaenssens E.M."/>
            <person name="Foster-Nyarko E."/>
            <person name="Jarju S."/>
            <person name="Secka A."/>
            <person name="Antonio M."/>
            <person name="Oren A."/>
            <person name="Chaudhuri R.R."/>
            <person name="La Ragione R."/>
            <person name="Hildebrand F."/>
            <person name="Pallen M.J."/>
        </authorList>
    </citation>
    <scope>NUCLEOTIDE SEQUENCE</scope>
    <source>
        <strain evidence="2">2239</strain>
    </source>
</reference>
<sequence>MDVSNTCVVNGSLQISTEVIAKIARMAALEIEGVKEVSPATAGVKGLLSKSKSVAVSLNDDVAELTLQVVVFYGAKIPSVCEKVQKNVKAAVQSMTSITVSRVNVIVAGVQVRPEATAE</sequence>
<dbReference type="Pfam" id="PF03780">
    <property type="entry name" value="Asp23"/>
    <property type="match status" value="1"/>
</dbReference>
<accession>A0A9D2ADC1</accession>
<evidence type="ECO:0000313" key="3">
    <source>
        <dbReference type="Proteomes" id="UP000824193"/>
    </source>
</evidence>
<dbReference type="EMBL" id="DXFW01000012">
    <property type="protein sequence ID" value="HIX05366.1"/>
    <property type="molecule type" value="Genomic_DNA"/>
</dbReference>
<comment type="caution">
    <text evidence="2">The sequence shown here is derived from an EMBL/GenBank/DDBJ whole genome shotgun (WGS) entry which is preliminary data.</text>
</comment>
<protein>
    <submittedName>
        <fullName evidence="2">Asp23/Gls24 family envelope stress response protein</fullName>
    </submittedName>
</protein>
<evidence type="ECO:0000313" key="2">
    <source>
        <dbReference type="EMBL" id="HIX05366.1"/>
    </source>
</evidence>
<evidence type="ECO:0000256" key="1">
    <source>
        <dbReference type="ARBA" id="ARBA00005721"/>
    </source>
</evidence>
<dbReference type="PANTHER" id="PTHR34297">
    <property type="entry name" value="HYPOTHETICAL CYTOSOLIC PROTEIN-RELATED"/>
    <property type="match status" value="1"/>
</dbReference>
<organism evidence="2 3">
    <name type="scientific">Candidatus Allofournierella pullicola</name>
    <dbReference type="NCBI Taxonomy" id="2838596"/>
    <lineage>
        <taxon>Bacteria</taxon>
        <taxon>Bacillati</taxon>
        <taxon>Bacillota</taxon>
        <taxon>Clostridia</taxon>
        <taxon>Eubacteriales</taxon>
        <taxon>Oscillospiraceae</taxon>
        <taxon>Allofournierella</taxon>
    </lineage>
</organism>
<dbReference type="Proteomes" id="UP000824193">
    <property type="component" value="Unassembled WGS sequence"/>
</dbReference>
<comment type="similarity">
    <text evidence="1">Belongs to the asp23 family.</text>
</comment>
<reference evidence="2" key="2">
    <citation type="submission" date="2021-04" db="EMBL/GenBank/DDBJ databases">
        <authorList>
            <person name="Gilroy R."/>
        </authorList>
    </citation>
    <scope>NUCLEOTIDE SEQUENCE</scope>
    <source>
        <strain evidence="2">2239</strain>
    </source>
</reference>
<dbReference type="AlphaFoldDB" id="A0A9D2ADC1"/>
<dbReference type="InterPro" id="IPR005531">
    <property type="entry name" value="Asp23"/>
</dbReference>